<dbReference type="InterPro" id="IPR039556">
    <property type="entry name" value="ICL/PEPM"/>
</dbReference>
<name>A0AAD6UUR1_9AGAR</name>
<dbReference type="InterPro" id="IPR040442">
    <property type="entry name" value="Pyrv_kinase-like_dom_sf"/>
</dbReference>
<gene>
    <name evidence="1" type="ORF">GGX14DRAFT_482473</name>
</gene>
<protein>
    <submittedName>
        <fullName evidence="1">Carboxyphosphonoenolpyruvate mutase</fullName>
    </submittedName>
</protein>
<proteinExistence type="predicted"/>
<reference evidence="1" key="1">
    <citation type="submission" date="2023-03" db="EMBL/GenBank/DDBJ databases">
        <title>Massive genome expansion in bonnet fungi (Mycena s.s.) driven by repeated elements and novel gene families across ecological guilds.</title>
        <authorList>
            <consortium name="Lawrence Berkeley National Laboratory"/>
            <person name="Harder C.B."/>
            <person name="Miyauchi S."/>
            <person name="Viragh M."/>
            <person name="Kuo A."/>
            <person name="Thoen E."/>
            <person name="Andreopoulos B."/>
            <person name="Lu D."/>
            <person name="Skrede I."/>
            <person name="Drula E."/>
            <person name="Henrissat B."/>
            <person name="Morin E."/>
            <person name="Kohler A."/>
            <person name="Barry K."/>
            <person name="LaButti K."/>
            <person name="Morin E."/>
            <person name="Salamov A."/>
            <person name="Lipzen A."/>
            <person name="Mereny Z."/>
            <person name="Hegedus B."/>
            <person name="Baldrian P."/>
            <person name="Stursova M."/>
            <person name="Weitz H."/>
            <person name="Taylor A."/>
            <person name="Grigoriev I.V."/>
            <person name="Nagy L.G."/>
            <person name="Martin F."/>
            <person name="Kauserud H."/>
        </authorList>
    </citation>
    <scope>NUCLEOTIDE SEQUENCE</scope>
    <source>
        <strain evidence="1">9144</strain>
    </source>
</reference>
<dbReference type="Gene3D" id="3.20.20.60">
    <property type="entry name" value="Phosphoenolpyruvate-binding domains"/>
    <property type="match status" value="1"/>
</dbReference>
<dbReference type="InterPro" id="IPR015813">
    <property type="entry name" value="Pyrv/PenolPyrv_kinase-like_dom"/>
</dbReference>
<dbReference type="Proteomes" id="UP001219525">
    <property type="component" value="Unassembled WGS sequence"/>
</dbReference>
<dbReference type="CDD" id="cd00377">
    <property type="entry name" value="ICL_PEPM"/>
    <property type="match status" value="1"/>
</dbReference>
<comment type="caution">
    <text evidence="1">The sequence shown here is derived from an EMBL/GenBank/DDBJ whole genome shotgun (WGS) entry which is preliminary data.</text>
</comment>
<dbReference type="PANTHER" id="PTHR42905">
    <property type="entry name" value="PHOSPHOENOLPYRUVATE CARBOXYLASE"/>
    <property type="match status" value="1"/>
</dbReference>
<dbReference type="InterPro" id="IPR018523">
    <property type="entry name" value="Isocitrate_lyase_ph_CS"/>
</dbReference>
<dbReference type="SUPFAM" id="SSF51621">
    <property type="entry name" value="Phosphoenolpyruvate/pyruvate domain"/>
    <property type="match status" value="1"/>
</dbReference>
<sequence>MTTTTPLKPASTRLRELLAQDEILVLPGVYDGISARIALSEGFDALYMTGAGTSASVLGQPDLGIVTLNDMVGNAGMIAGLNPAVPVIADADTGFGGAAMCARTTTLYARAGVAGFHIEDQVQQKRCGHLGSKQLVTLDEYLIRIRAAANARAALGSDIVIITRSDAAAPVGLSEAFARCKAALAAGADVAFVEGLRTRAEAEEAVRVLAPAPVLLNLATNGLTPNWTVQEAKEMGFKLVIFPNAGMIPAALAMRASYQELRAQGTDAKSCAGMGPRGLFEMVGLNEVMAIDAAAGGNFTID</sequence>
<accession>A0AAD6UUR1</accession>
<keyword evidence="2" id="KW-1185">Reference proteome</keyword>
<evidence type="ECO:0000313" key="1">
    <source>
        <dbReference type="EMBL" id="KAJ7190734.1"/>
    </source>
</evidence>
<organism evidence="1 2">
    <name type="scientific">Mycena pura</name>
    <dbReference type="NCBI Taxonomy" id="153505"/>
    <lineage>
        <taxon>Eukaryota</taxon>
        <taxon>Fungi</taxon>
        <taxon>Dikarya</taxon>
        <taxon>Basidiomycota</taxon>
        <taxon>Agaricomycotina</taxon>
        <taxon>Agaricomycetes</taxon>
        <taxon>Agaricomycetidae</taxon>
        <taxon>Agaricales</taxon>
        <taxon>Marasmiineae</taxon>
        <taxon>Mycenaceae</taxon>
        <taxon>Mycena</taxon>
    </lineage>
</organism>
<dbReference type="PANTHER" id="PTHR42905:SF2">
    <property type="entry name" value="PHOSPHOENOLPYRUVATE CARBOXYLASE FAMILY PROTEIN"/>
    <property type="match status" value="1"/>
</dbReference>
<evidence type="ECO:0000313" key="2">
    <source>
        <dbReference type="Proteomes" id="UP001219525"/>
    </source>
</evidence>
<dbReference type="EMBL" id="JARJCW010000143">
    <property type="protein sequence ID" value="KAJ7190734.1"/>
    <property type="molecule type" value="Genomic_DNA"/>
</dbReference>
<dbReference type="AlphaFoldDB" id="A0AAD6UUR1"/>
<dbReference type="GO" id="GO:0003824">
    <property type="term" value="F:catalytic activity"/>
    <property type="evidence" value="ECO:0007669"/>
    <property type="project" value="InterPro"/>
</dbReference>
<dbReference type="Pfam" id="PF13714">
    <property type="entry name" value="PEP_mutase"/>
    <property type="match status" value="1"/>
</dbReference>
<dbReference type="PROSITE" id="PS00161">
    <property type="entry name" value="ISOCITRATE_LYASE"/>
    <property type="match status" value="1"/>
</dbReference>